<dbReference type="InterPro" id="IPR027417">
    <property type="entry name" value="P-loop_NTPase"/>
</dbReference>
<comment type="caution">
    <text evidence="1">The sequence shown here is derived from an EMBL/GenBank/DDBJ whole genome shotgun (WGS) entry which is preliminary data.</text>
</comment>
<reference evidence="1 2" key="1">
    <citation type="submission" date="2024-10" db="EMBL/GenBank/DDBJ databases">
        <title>The Natural Products Discovery Center: Release of the First 8490 Sequenced Strains for Exploring Actinobacteria Biosynthetic Diversity.</title>
        <authorList>
            <person name="Kalkreuter E."/>
            <person name="Kautsar S.A."/>
            <person name="Yang D."/>
            <person name="Bader C.D."/>
            <person name="Teijaro C.N."/>
            <person name="Fluegel L."/>
            <person name="Davis C.M."/>
            <person name="Simpson J.R."/>
            <person name="Lauterbach L."/>
            <person name="Steele A.D."/>
            <person name="Gui C."/>
            <person name="Meng S."/>
            <person name="Li G."/>
            <person name="Viehrig K."/>
            <person name="Ye F."/>
            <person name="Su P."/>
            <person name="Kiefer A.F."/>
            <person name="Nichols A."/>
            <person name="Cepeda A.J."/>
            <person name="Yan W."/>
            <person name="Fan B."/>
            <person name="Jiang Y."/>
            <person name="Adhikari A."/>
            <person name="Zheng C.-J."/>
            <person name="Schuster L."/>
            <person name="Cowan T.M."/>
            <person name="Smanski M.J."/>
            <person name="Chevrette M.G."/>
            <person name="De Carvalho L.P.S."/>
            <person name="Shen B."/>
        </authorList>
    </citation>
    <scope>NUCLEOTIDE SEQUENCE [LARGE SCALE GENOMIC DNA]</scope>
    <source>
        <strain evidence="1 2">NPDC049503</strain>
    </source>
</reference>
<evidence type="ECO:0000313" key="1">
    <source>
        <dbReference type="EMBL" id="MFI7445329.1"/>
    </source>
</evidence>
<dbReference type="Proteomes" id="UP001612928">
    <property type="component" value="Unassembled WGS sequence"/>
</dbReference>
<organism evidence="1 2">
    <name type="scientific">Nonomuraea indica</name>
    <dbReference type="NCBI Taxonomy" id="1581193"/>
    <lineage>
        <taxon>Bacteria</taxon>
        <taxon>Bacillati</taxon>
        <taxon>Actinomycetota</taxon>
        <taxon>Actinomycetes</taxon>
        <taxon>Streptosporangiales</taxon>
        <taxon>Streptosporangiaceae</taxon>
        <taxon>Nonomuraea</taxon>
    </lineage>
</organism>
<sequence length="78" mass="8015">MRSPLVDAMPAAMQASEAGIDFTPDGQVKVGPDFVALYAAWAEGVAAMARAGARVIVDDVFLGGAASQQGWQKSDTSS</sequence>
<accession>A0ABW8AEW6</accession>
<dbReference type="Pfam" id="PF07931">
    <property type="entry name" value="CPT"/>
    <property type="match status" value="1"/>
</dbReference>
<gene>
    <name evidence="1" type="ORF">ACIBP5_35635</name>
</gene>
<evidence type="ECO:0000313" key="2">
    <source>
        <dbReference type="Proteomes" id="UP001612928"/>
    </source>
</evidence>
<dbReference type="RefSeq" id="WP_397025767.1">
    <property type="nucleotide sequence ID" value="NZ_JBITMB010000013.1"/>
</dbReference>
<dbReference type="Gene3D" id="3.40.50.300">
    <property type="entry name" value="P-loop containing nucleotide triphosphate hydrolases"/>
    <property type="match status" value="1"/>
</dbReference>
<dbReference type="EMBL" id="JBITMB010000013">
    <property type="protein sequence ID" value="MFI7445329.1"/>
    <property type="molecule type" value="Genomic_DNA"/>
</dbReference>
<name>A0ABW8AEW6_9ACTN</name>
<keyword evidence="2" id="KW-1185">Reference proteome</keyword>
<protein>
    <submittedName>
        <fullName evidence="1">Uncharacterized protein</fullName>
    </submittedName>
</protein>
<proteinExistence type="predicted"/>